<feature type="domain" description="Tyrosine-protein phosphatase" evidence="3">
    <location>
        <begin position="65"/>
        <end position="283"/>
    </location>
</feature>
<accession>A0A1B9HZT6</accession>
<dbReference type="PROSITE" id="PS50056">
    <property type="entry name" value="TYR_PHOSPHATASE_2"/>
    <property type="match status" value="1"/>
</dbReference>
<dbReference type="EMBL" id="KI894013">
    <property type="protein sequence ID" value="OCF48782.1"/>
    <property type="molecule type" value="Genomic_DNA"/>
</dbReference>
<keyword evidence="7" id="KW-1185">Reference proteome</keyword>
<reference evidence="6" key="2">
    <citation type="submission" date="2013-07" db="EMBL/GenBank/DDBJ databases">
        <authorList>
            <consortium name="The Broad Institute Genome Sequencing Platform"/>
            <person name="Cuomo C."/>
            <person name="Litvintseva A."/>
            <person name="Chen Y."/>
            <person name="Heitman J."/>
            <person name="Sun S."/>
            <person name="Springer D."/>
            <person name="Dromer F."/>
            <person name="Young S.K."/>
            <person name="Zeng Q."/>
            <person name="Gargeya S."/>
            <person name="Fitzgerald M."/>
            <person name="Abouelleil A."/>
            <person name="Alvarado L."/>
            <person name="Berlin A.M."/>
            <person name="Chapman S.B."/>
            <person name="Dewar J."/>
            <person name="Goldberg J."/>
            <person name="Griggs A."/>
            <person name="Gujja S."/>
            <person name="Hansen M."/>
            <person name="Howarth C."/>
            <person name="Imamovic A."/>
            <person name="Larimer J."/>
            <person name="McCowan C."/>
            <person name="Murphy C."/>
            <person name="Pearson M."/>
            <person name="Priest M."/>
            <person name="Roberts A."/>
            <person name="Saif S."/>
            <person name="Shea T."/>
            <person name="Sykes S."/>
            <person name="Wortman J."/>
            <person name="Nusbaum C."/>
            <person name="Birren B."/>
        </authorList>
    </citation>
    <scope>NUCLEOTIDE SEQUENCE</scope>
    <source>
        <strain evidence="6">CBS 10737</strain>
    </source>
</reference>
<reference evidence="5" key="3">
    <citation type="submission" date="2016-07" db="EMBL/GenBank/DDBJ databases">
        <title>Evolution of pathogenesis and genome organization in the Tremellales.</title>
        <authorList>
            <person name="Cuomo C."/>
            <person name="Litvintseva A."/>
            <person name="Heitman J."/>
            <person name="Chen Y."/>
            <person name="Sun S."/>
            <person name="Springer D."/>
            <person name="Dromer F."/>
            <person name="Young S."/>
            <person name="Zeng Q."/>
            <person name="Chapman S."/>
            <person name="Gujja S."/>
            <person name="Saif S."/>
            <person name="Birren B."/>
        </authorList>
    </citation>
    <scope>NUCLEOTIDE SEQUENCE</scope>
    <source>
        <strain evidence="5">CBS 10737</strain>
    </source>
</reference>
<organism evidence="5">
    <name type="scientific">Kwoniella pini CBS 10737</name>
    <dbReference type="NCBI Taxonomy" id="1296096"/>
    <lineage>
        <taxon>Eukaryota</taxon>
        <taxon>Fungi</taxon>
        <taxon>Dikarya</taxon>
        <taxon>Basidiomycota</taxon>
        <taxon>Agaricomycotina</taxon>
        <taxon>Tremellomycetes</taxon>
        <taxon>Tremellales</taxon>
        <taxon>Cryptococcaceae</taxon>
        <taxon>Kwoniella</taxon>
    </lineage>
</organism>
<dbReference type="Proteomes" id="UP000094020">
    <property type="component" value="Chromosome 10"/>
</dbReference>
<dbReference type="PANTHER" id="PTHR43883">
    <property type="entry name" value="SLR0207 PROTEIN"/>
    <property type="match status" value="1"/>
</dbReference>
<dbReference type="STRING" id="1296096.A0A1B9HZT6"/>
<evidence type="ECO:0000259" key="4">
    <source>
        <dbReference type="PROSITE" id="PS50056"/>
    </source>
</evidence>
<dbReference type="Gene3D" id="3.30.470.30">
    <property type="entry name" value="DNA ligase/mRNA capping enzyme"/>
    <property type="match status" value="1"/>
</dbReference>
<protein>
    <recommendedName>
        <fullName evidence="8">Tyrosine specific protein phosphatases domain-containing protein</fullName>
    </recommendedName>
</protein>
<evidence type="ECO:0000256" key="1">
    <source>
        <dbReference type="ARBA" id="ARBA00022801"/>
    </source>
</evidence>
<dbReference type="InterPro" id="IPR020422">
    <property type="entry name" value="TYR_PHOSPHATASE_DUAL_dom"/>
</dbReference>
<dbReference type="PRINTS" id="PR00700">
    <property type="entry name" value="PRTYPHPHTASE"/>
</dbReference>
<dbReference type="InterPro" id="IPR052732">
    <property type="entry name" value="Cell-binding_unc_protein"/>
</dbReference>
<dbReference type="GO" id="GO:0004725">
    <property type="term" value="F:protein tyrosine phosphatase activity"/>
    <property type="evidence" value="ECO:0007669"/>
    <property type="project" value="InterPro"/>
</dbReference>
<dbReference type="Gene3D" id="3.90.190.10">
    <property type="entry name" value="Protein tyrosine phosphatase superfamily"/>
    <property type="match status" value="1"/>
</dbReference>
<dbReference type="SMART" id="SM00404">
    <property type="entry name" value="PTPc_motif"/>
    <property type="match status" value="1"/>
</dbReference>
<feature type="domain" description="Tyrosine specific protein phosphatases" evidence="4">
    <location>
        <begin position="207"/>
        <end position="281"/>
    </location>
</feature>
<gene>
    <name evidence="5" type="ORF">I206_05563</name>
    <name evidence="6" type="ORF">I206_106891</name>
</gene>
<dbReference type="InterPro" id="IPR000387">
    <property type="entry name" value="Tyr_Pase_dom"/>
</dbReference>
<dbReference type="InterPro" id="IPR027417">
    <property type="entry name" value="P-loop_NTPase"/>
</dbReference>
<dbReference type="GeneID" id="30173932"/>
<reference evidence="6" key="4">
    <citation type="submission" date="2024-02" db="EMBL/GenBank/DDBJ databases">
        <title>Comparative genomics of Cryptococcus and Kwoniella reveals pathogenesis evolution and contrasting modes of karyotype evolution via chromosome fusion or intercentromeric recombination.</title>
        <authorList>
            <person name="Coelho M.A."/>
            <person name="David-Palma M."/>
            <person name="Shea T."/>
            <person name="Bowers K."/>
            <person name="McGinley-Smith S."/>
            <person name="Mohammad A.W."/>
            <person name="Gnirke A."/>
            <person name="Yurkov A.M."/>
            <person name="Nowrousian M."/>
            <person name="Sun S."/>
            <person name="Cuomo C.A."/>
            <person name="Heitman J."/>
        </authorList>
    </citation>
    <scope>NUCLEOTIDE SEQUENCE</scope>
    <source>
        <strain evidence="6">CBS 10737</strain>
    </source>
</reference>
<dbReference type="InterPro" id="IPR029021">
    <property type="entry name" value="Prot-tyrosine_phosphatase-like"/>
</dbReference>
<sequence length="709" mass="81245">MSIATKQSTFKGFIRLGDTAYRKSQYKLAMLSYARAYEGAQQENQGKAVHYCLKRLERCSHHTEWGLVFQEGETDEIPKALSSLMLEPFSKKLRNAINDIALTPSLCLEPRGSMYIPLSDSVLSNSRIKGYYELPRFFRWVVPFTIAAMSTPRNEEDVTALSSMGIRTILTLTEETPLPAKWFQNKSIKNIFLPIPNYHPPSIEQMDNVIQLIDNRDNLPILIHCGGGKGRAGTVIACYLAAYGFRRPYNDNDHPVMSAKEAISALRAIRPGSLETKQQEEFVSKWCSIIWKRQSIFPSRPSEPPSCPMEIQGTIEKDSNLIVLVGLPGSGKSWFSNSLIARNLDGWRRISQDDSGSRSFCENDISHTPSGRTKVLLDRCNTSSEDRKLWLQLAGNWIKNPICVWFHYSKELCTSRAQSRFDHPTLPPGSRVRNAIQQMDKIFNKPNLEEGFRCIITIRSFEAALELIKRLSPSVEIYKFPRTPHLINLGAATSDDLVIQTPNCSLQDWVKVIITEKIDGANMGLSLSCERKIIVQNRSHYVNTQSHEQFKKLGHWINSHQEELHKLLYQDQYFPERYILFGEWMYATHFIHYTELPDRFIAFDMYDRSTKTFLARQNLVTLLQQYAPTISLVPLMKECDQCPPDIELKDMVQQPSKFYEGRVEGVYVKWELDGIVIRRGKVVRSDFIAGNEHWAKKKLEVNGMAIPDD</sequence>
<dbReference type="OrthoDB" id="432447at2759"/>
<dbReference type="CDD" id="cd14504">
    <property type="entry name" value="DUSP23"/>
    <property type="match status" value="1"/>
</dbReference>
<dbReference type="PROSITE" id="PS50055">
    <property type="entry name" value="TYR_PHOSPHATASE_PTP"/>
    <property type="match status" value="1"/>
</dbReference>
<dbReference type="Pfam" id="PF13671">
    <property type="entry name" value="AAA_33"/>
    <property type="match status" value="1"/>
</dbReference>
<evidence type="ECO:0000259" key="3">
    <source>
        <dbReference type="PROSITE" id="PS50055"/>
    </source>
</evidence>
<dbReference type="InterPro" id="IPR000242">
    <property type="entry name" value="PTP_cat"/>
</dbReference>
<dbReference type="EMBL" id="CP144528">
    <property type="protein sequence ID" value="WWC72927.1"/>
    <property type="molecule type" value="Genomic_DNA"/>
</dbReference>
<dbReference type="Pfam" id="PF09414">
    <property type="entry name" value="RNA_ligase"/>
    <property type="match status" value="1"/>
</dbReference>
<dbReference type="PANTHER" id="PTHR43883:SF1">
    <property type="entry name" value="GLUCONOKINASE"/>
    <property type="match status" value="1"/>
</dbReference>
<dbReference type="SUPFAM" id="SSF56091">
    <property type="entry name" value="DNA ligase/mRNA capping enzyme, catalytic domain"/>
    <property type="match status" value="1"/>
</dbReference>
<dbReference type="KEGG" id="kpin:30173932"/>
<dbReference type="AlphaFoldDB" id="A0A1B9HZT6"/>
<dbReference type="PROSITE" id="PS50054">
    <property type="entry name" value="TYR_PHOSPHATASE_DUAL"/>
    <property type="match status" value="1"/>
</dbReference>
<dbReference type="InterPro" id="IPR021122">
    <property type="entry name" value="RNA_ligase_dom_REL/Rnl2"/>
</dbReference>
<dbReference type="FunFam" id="3.90.190.10:FF:000157">
    <property type="entry name" value="Protein-tyrosine phosphatase"/>
    <property type="match status" value="1"/>
</dbReference>
<evidence type="ECO:0000259" key="2">
    <source>
        <dbReference type="PROSITE" id="PS50054"/>
    </source>
</evidence>
<reference evidence="5" key="1">
    <citation type="submission" date="2013-07" db="EMBL/GenBank/DDBJ databases">
        <title>The Genome Sequence of Cryptococcus pinus CBS10737.</title>
        <authorList>
            <consortium name="The Broad Institute Genome Sequencing Platform"/>
            <person name="Cuomo C."/>
            <person name="Litvintseva A."/>
            <person name="Chen Y."/>
            <person name="Heitman J."/>
            <person name="Sun S."/>
            <person name="Springer D."/>
            <person name="Dromer F."/>
            <person name="Young S.K."/>
            <person name="Zeng Q."/>
            <person name="Gargeya S."/>
            <person name="Fitzgerald M."/>
            <person name="Abouelleil A."/>
            <person name="Alvarado L."/>
            <person name="Berlin A.M."/>
            <person name="Chapman S.B."/>
            <person name="Dewar J."/>
            <person name="Goldberg J."/>
            <person name="Griggs A."/>
            <person name="Gujja S."/>
            <person name="Hansen M."/>
            <person name="Howarth C."/>
            <person name="Imamovic A."/>
            <person name="Larimer J."/>
            <person name="McCowan C."/>
            <person name="Murphy C."/>
            <person name="Pearson M."/>
            <person name="Priest M."/>
            <person name="Roberts A."/>
            <person name="Saif S."/>
            <person name="Shea T."/>
            <person name="Sykes S."/>
            <person name="Wortman J."/>
            <person name="Nusbaum C."/>
            <person name="Birren B."/>
        </authorList>
    </citation>
    <scope>NUCLEOTIDE SEQUENCE [LARGE SCALE GENOMIC DNA]</scope>
    <source>
        <strain evidence="5">CBS 10737</strain>
    </source>
</reference>
<evidence type="ECO:0000313" key="5">
    <source>
        <dbReference type="EMBL" id="OCF48782.1"/>
    </source>
</evidence>
<feature type="domain" description="Tyrosine-protein phosphatase" evidence="2">
    <location>
        <begin position="137"/>
        <end position="295"/>
    </location>
</feature>
<dbReference type="Gene3D" id="3.40.50.300">
    <property type="entry name" value="P-loop containing nucleotide triphosphate hydrolases"/>
    <property type="match status" value="1"/>
</dbReference>
<dbReference type="InterPro" id="IPR057023">
    <property type="entry name" value="PTP-SAK"/>
</dbReference>
<evidence type="ECO:0008006" key="8">
    <source>
        <dbReference type="Google" id="ProtNLM"/>
    </source>
</evidence>
<evidence type="ECO:0000313" key="7">
    <source>
        <dbReference type="Proteomes" id="UP000094020"/>
    </source>
</evidence>
<dbReference type="Pfam" id="PF22784">
    <property type="entry name" value="PTP-SAK"/>
    <property type="match status" value="1"/>
</dbReference>
<proteinExistence type="predicted"/>
<dbReference type="InterPro" id="IPR003595">
    <property type="entry name" value="Tyr_Pase_cat"/>
</dbReference>
<dbReference type="RefSeq" id="XP_019010001.1">
    <property type="nucleotide sequence ID" value="XM_019157283.1"/>
</dbReference>
<dbReference type="SUPFAM" id="SSF52540">
    <property type="entry name" value="P-loop containing nucleoside triphosphate hydrolases"/>
    <property type="match status" value="1"/>
</dbReference>
<dbReference type="SUPFAM" id="SSF52799">
    <property type="entry name" value="(Phosphotyrosine protein) phosphatases II"/>
    <property type="match status" value="1"/>
</dbReference>
<name>A0A1B9HZT6_9TREE</name>
<keyword evidence="1" id="KW-0378">Hydrolase</keyword>
<evidence type="ECO:0000313" key="6">
    <source>
        <dbReference type="EMBL" id="WWC72927.1"/>
    </source>
</evidence>